<dbReference type="InterPro" id="IPR000195">
    <property type="entry name" value="Rab-GAP-TBC_dom"/>
</dbReference>
<dbReference type="Pfam" id="PF00566">
    <property type="entry name" value="RabGAP-TBC"/>
    <property type="match status" value="1"/>
</dbReference>
<dbReference type="GO" id="GO:0005096">
    <property type="term" value="F:GTPase activator activity"/>
    <property type="evidence" value="ECO:0007669"/>
    <property type="project" value="UniProtKB-KW"/>
</dbReference>
<dbReference type="SMART" id="SM00164">
    <property type="entry name" value="TBC"/>
    <property type="match status" value="1"/>
</dbReference>
<evidence type="ECO:0000256" key="3">
    <source>
        <dbReference type="SAM" id="MobiDB-lite"/>
    </source>
</evidence>
<evidence type="ECO:0000313" key="6">
    <source>
        <dbReference type="EMBL" id="AHX25870.1"/>
    </source>
</evidence>
<dbReference type="FunFam" id="1.10.8.1310:FF:000001">
    <property type="entry name" value="TBC1 domain family, member 20"/>
    <property type="match status" value="1"/>
</dbReference>
<dbReference type="EMBL" id="KF039720">
    <property type="protein sequence ID" value="AHX25870.1"/>
    <property type="molecule type" value="mRNA"/>
</dbReference>
<dbReference type="GO" id="GO:0006888">
    <property type="term" value="P:endoplasmic reticulum to Golgi vesicle-mediated transport"/>
    <property type="evidence" value="ECO:0007669"/>
    <property type="project" value="TreeGrafter"/>
</dbReference>
<keyword evidence="4" id="KW-1133">Transmembrane helix</keyword>
<reference evidence="6" key="1">
    <citation type="submission" date="2013-05" db="EMBL/GenBank/DDBJ databases">
        <title>PmTBC1D20, a Rab GTPase-activating protein from the black tiger shrimp, Penaeus monodon, mediates white spot syndrome virus infection.</title>
        <authorList>
            <person name="Tassanakajon A."/>
            <person name="Supungul P."/>
            <person name="Yingvilasprasert W."/>
        </authorList>
    </citation>
    <scope>NUCLEOTIDE SEQUENCE</scope>
</reference>
<feature type="region of interest" description="Disordered" evidence="3">
    <location>
        <begin position="1"/>
        <end position="117"/>
    </location>
</feature>
<dbReference type="Gene3D" id="1.10.8.1310">
    <property type="match status" value="1"/>
</dbReference>
<keyword evidence="2" id="KW-0175">Coiled coil</keyword>
<evidence type="ECO:0000256" key="4">
    <source>
        <dbReference type="SAM" id="Phobius"/>
    </source>
</evidence>
<keyword evidence="4" id="KW-0812">Transmembrane</keyword>
<keyword evidence="1" id="KW-0343">GTPase activation</keyword>
<feature type="transmembrane region" description="Helical" evidence="4">
    <location>
        <begin position="446"/>
        <end position="467"/>
    </location>
</feature>
<feature type="compositionally biased region" description="Basic and acidic residues" evidence="3">
    <location>
        <begin position="1"/>
        <end position="10"/>
    </location>
</feature>
<feature type="transmembrane region" description="Helical" evidence="4">
    <location>
        <begin position="323"/>
        <end position="340"/>
    </location>
</feature>
<feature type="compositionally biased region" description="Basic and acidic residues" evidence="3">
    <location>
        <begin position="31"/>
        <end position="75"/>
    </location>
</feature>
<evidence type="ECO:0000256" key="2">
    <source>
        <dbReference type="SAM" id="Coils"/>
    </source>
</evidence>
<feature type="domain" description="Rab-GAP TBC" evidence="5">
    <location>
        <begin position="141"/>
        <end position="327"/>
    </location>
</feature>
<dbReference type="Gene3D" id="1.10.472.80">
    <property type="entry name" value="Ypt/Rab-GAP domain of gyp1p, domain 3"/>
    <property type="match status" value="1"/>
</dbReference>
<name>A0A067ZT82_PENMO</name>
<dbReference type="PROSITE" id="PS50086">
    <property type="entry name" value="TBC_RABGAP"/>
    <property type="match status" value="1"/>
</dbReference>
<dbReference type="InterPro" id="IPR045913">
    <property type="entry name" value="TBC20/Gyp8-like"/>
</dbReference>
<dbReference type="SUPFAM" id="SSF47923">
    <property type="entry name" value="Ypt/Rab-GAP domain of gyp1p"/>
    <property type="match status" value="2"/>
</dbReference>
<evidence type="ECO:0000259" key="5">
    <source>
        <dbReference type="PROSITE" id="PS50086"/>
    </source>
</evidence>
<dbReference type="PANTHER" id="PTHR20913:SF7">
    <property type="entry name" value="RE60063P"/>
    <property type="match status" value="1"/>
</dbReference>
<dbReference type="InterPro" id="IPR035969">
    <property type="entry name" value="Rab-GAP_TBC_sf"/>
</dbReference>
<feature type="coiled-coil region" evidence="2">
    <location>
        <begin position="388"/>
        <end position="420"/>
    </location>
</feature>
<proteinExistence type="evidence at transcript level"/>
<feature type="transmembrane region" description="Helical" evidence="4">
    <location>
        <begin position="284"/>
        <end position="303"/>
    </location>
</feature>
<evidence type="ECO:0000256" key="1">
    <source>
        <dbReference type="ARBA" id="ARBA00022468"/>
    </source>
</evidence>
<dbReference type="OrthoDB" id="206700at2759"/>
<dbReference type="PANTHER" id="PTHR20913">
    <property type="entry name" value="TBC1 DOMAIN FAMILY MEMBER 20/GTPASE"/>
    <property type="match status" value="1"/>
</dbReference>
<keyword evidence="4" id="KW-0472">Membrane</keyword>
<organism evidence="6">
    <name type="scientific">Penaeus monodon</name>
    <name type="common">Giant tiger prawn</name>
    <dbReference type="NCBI Taxonomy" id="6687"/>
    <lineage>
        <taxon>Eukaryota</taxon>
        <taxon>Metazoa</taxon>
        <taxon>Ecdysozoa</taxon>
        <taxon>Arthropoda</taxon>
        <taxon>Crustacea</taxon>
        <taxon>Multicrustacea</taxon>
        <taxon>Malacostraca</taxon>
        <taxon>Eumalacostraca</taxon>
        <taxon>Eucarida</taxon>
        <taxon>Decapoda</taxon>
        <taxon>Dendrobranchiata</taxon>
        <taxon>Penaeoidea</taxon>
        <taxon>Penaeidae</taxon>
        <taxon>Penaeus</taxon>
    </lineage>
</organism>
<protein>
    <submittedName>
        <fullName evidence="6">TBC1 domain family member 20</fullName>
    </submittedName>
</protein>
<sequence>MEENKSETARDSSGVKPNPKDETNGACSSPEDQKITNKGTSDGDHLAETGKEVEDRCNGEIYKKKDFSEGQKVEDVTGSSSENDASETAEKTMKRRKKRPKNVSQEAQDRQKKMQQIQDVLSSTPLDLEVLRKLAIGDGGLIKDELRRKAWPRLMMIEHMEVTPKPTLDTIKSHKDYQQVVLDVNRSLKRFPPGIDDDYRLVLMDQLTTLIIRILMKHPELNYYQGFHDVAITFLLVMGEDVGYEMVEKLSVTHLSEFMRPTMEKTTYYLTYIYPILRRADTKLYQFLIDSGVGTVFCLPWLITWFAHTLSDYRNVVRLYDCFLASPYLMPMYIAAAIVLHKKEDVLAGECDMAMQHYILSQVPDTLPLERILVDAGELYNLYPPDTLQEEANEFLQKKAEEEKLEKQQVLERRKKFEAARRGQNYRGILATVFRYLPLVPAQRNMLVKVAAFAVTAYIATSLYSYYSNSALVFPFVAKR</sequence>
<dbReference type="AlphaFoldDB" id="A0A067ZT82"/>
<dbReference type="GO" id="GO:0005789">
    <property type="term" value="C:endoplasmic reticulum membrane"/>
    <property type="evidence" value="ECO:0007669"/>
    <property type="project" value="TreeGrafter"/>
</dbReference>
<accession>A0A067ZT82</accession>